<evidence type="ECO:0000313" key="1">
    <source>
        <dbReference type="EMBL" id="KAF0552789.1"/>
    </source>
</evidence>
<dbReference type="OrthoDB" id="2402625at2759"/>
<dbReference type="Proteomes" id="UP000439903">
    <property type="component" value="Unassembled WGS sequence"/>
</dbReference>
<keyword evidence="2" id="KW-1185">Reference proteome</keyword>
<protein>
    <submittedName>
        <fullName evidence="1">Uncharacterized protein</fullName>
    </submittedName>
</protein>
<proteinExistence type="predicted"/>
<evidence type="ECO:0000313" key="2">
    <source>
        <dbReference type="Proteomes" id="UP000439903"/>
    </source>
</evidence>
<sequence length="198" mass="22382">MLMIGRYVYHDNAKFLGLIQTIPVTSTSDSTCSPEDLSNAFSKLLYTALVVTNSYKCNNNIGRQSFILSKKLYNPVNGQKGIDSNMLVSYTNANGRYDFLKDSLKKSVVLAIGRLKLSPSIKFPHIILSEIKWSYASIEPKFLFQSATNKINFTKQFNNQLDLIEEQYATMTPHNSNKRKRTGLFASSYKIPIIICNS</sequence>
<dbReference type="EMBL" id="WTPW01000061">
    <property type="protein sequence ID" value="KAF0552789.1"/>
    <property type="molecule type" value="Genomic_DNA"/>
</dbReference>
<reference evidence="1 2" key="1">
    <citation type="journal article" date="2019" name="Environ. Microbiol.">
        <title>At the nexus of three kingdoms: the genome of the mycorrhizal fungus Gigaspora margarita provides insights into plant, endobacterial and fungal interactions.</title>
        <authorList>
            <person name="Venice F."/>
            <person name="Ghignone S."/>
            <person name="Salvioli di Fossalunga A."/>
            <person name="Amselem J."/>
            <person name="Novero M."/>
            <person name="Xianan X."/>
            <person name="Sedzielewska Toro K."/>
            <person name="Morin E."/>
            <person name="Lipzen A."/>
            <person name="Grigoriev I.V."/>
            <person name="Henrissat B."/>
            <person name="Martin F.M."/>
            <person name="Bonfante P."/>
        </authorList>
    </citation>
    <scope>NUCLEOTIDE SEQUENCE [LARGE SCALE GENOMIC DNA]</scope>
    <source>
        <strain evidence="1 2">BEG34</strain>
    </source>
</reference>
<accession>A0A8H4B1U8</accession>
<name>A0A8H4B1U8_GIGMA</name>
<gene>
    <name evidence="1" type="ORF">F8M41_021031</name>
</gene>
<dbReference type="AlphaFoldDB" id="A0A8H4B1U8"/>
<comment type="caution">
    <text evidence="1">The sequence shown here is derived from an EMBL/GenBank/DDBJ whole genome shotgun (WGS) entry which is preliminary data.</text>
</comment>
<organism evidence="1 2">
    <name type="scientific">Gigaspora margarita</name>
    <dbReference type="NCBI Taxonomy" id="4874"/>
    <lineage>
        <taxon>Eukaryota</taxon>
        <taxon>Fungi</taxon>
        <taxon>Fungi incertae sedis</taxon>
        <taxon>Mucoromycota</taxon>
        <taxon>Glomeromycotina</taxon>
        <taxon>Glomeromycetes</taxon>
        <taxon>Diversisporales</taxon>
        <taxon>Gigasporaceae</taxon>
        <taxon>Gigaspora</taxon>
    </lineage>
</organism>